<protein>
    <submittedName>
        <fullName evidence="1">Putative addiction module component</fullName>
    </submittedName>
</protein>
<accession>A0A5C6FNQ7</accession>
<dbReference type="Proteomes" id="UP000316476">
    <property type="component" value="Unassembled WGS sequence"/>
</dbReference>
<gene>
    <name evidence="1" type="ORF">V7x_40170</name>
</gene>
<sequence>MNRIDIAREAIALPLAERLEVVGKIWDSVVDEGLPSLSDAQRSLIDERIEMAGSNPDQRTLAADVYKELRRDGRTALPSSSTKQNVI</sequence>
<name>A0A5C6FNQ7_9PLAN</name>
<evidence type="ECO:0000313" key="1">
    <source>
        <dbReference type="EMBL" id="TWU62288.1"/>
    </source>
</evidence>
<organism evidence="1 2">
    <name type="scientific">Crateriforma conspicua</name>
    <dbReference type="NCBI Taxonomy" id="2527996"/>
    <lineage>
        <taxon>Bacteria</taxon>
        <taxon>Pseudomonadati</taxon>
        <taxon>Planctomycetota</taxon>
        <taxon>Planctomycetia</taxon>
        <taxon>Planctomycetales</taxon>
        <taxon>Planctomycetaceae</taxon>
        <taxon>Crateriforma</taxon>
    </lineage>
</organism>
<dbReference type="EMBL" id="SJPZ01000002">
    <property type="protein sequence ID" value="TWU62288.1"/>
    <property type="molecule type" value="Genomic_DNA"/>
</dbReference>
<dbReference type="InterPro" id="IPR013406">
    <property type="entry name" value="CHP02574_addiction_mod"/>
</dbReference>
<dbReference type="Pfam" id="PF09720">
    <property type="entry name" value="Unstab_antitox"/>
    <property type="match status" value="1"/>
</dbReference>
<proteinExistence type="predicted"/>
<dbReference type="AlphaFoldDB" id="A0A5C6FNQ7"/>
<comment type="caution">
    <text evidence="1">The sequence shown here is derived from an EMBL/GenBank/DDBJ whole genome shotgun (WGS) entry which is preliminary data.</text>
</comment>
<evidence type="ECO:0000313" key="2">
    <source>
        <dbReference type="Proteomes" id="UP000316476"/>
    </source>
</evidence>
<reference evidence="1 2" key="1">
    <citation type="submission" date="2019-02" db="EMBL/GenBank/DDBJ databases">
        <title>Deep-cultivation of Planctomycetes and their phenomic and genomic characterization uncovers novel biology.</title>
        <authorList>
            <person name="Wiegand S."/>
            <person name="Jogler M."/>
            <person name="Boedeker C."/>
            <person name="Pinto D."/>
            <person name="Vollmers J."/>
            <person name="Rivas-Marin E."/>
            <person name="Kohn T."/>
            <person name="Peeters S.H."/>
            <person name="Heuer A."/>
            <person name="Rast P."/>
            <person name="Oberbeckmann S."/>
            <person name="Bunk B."/>
            <person name="Jeske O."/>
            <person name="Meyerdierks A."/>
            <person name="Storesund J.E."/>
            <person name="Kallscheuer N."/>
            <person name="Luecker S."/>
            <person name="Lage O.M."/>
            <person name="Pohl T."/>
            <person name="Merkel B.J."/>
            <person name="Hornburger P."/>
            <person name="Mueller R.-W."/>
            <person name="Bruemmer F."/>
            <person name="Labrenz M."/>
            <person name="Spormann A.M."/>
            <person name="Op Den Camp H."/>
            <person name="Overmann J."/>
            <person name="Amann R."/>
            <person name="Jetten M.S.M."/>
            <person name="Mascher T."/>
            <person name="Medema M.H."/>
            <person name="Devos D.P."/>
            <person name="Kaster A.-K."/>
            <person name="Ovreas L."/>
            <person name="Rohde M."/>
            <person name="Galperin M.Y."/>
            <person name="Jogler C."/>
        </authorList>
    </citation>
    <scope>NUCLEOTIDE SEQUENCE [LARGE SCALE GENOMIC DNA]</scope>
    <source>
        <strain evidence="1 2">V7</strain>
    </source>
</reference>